<sequence length="416" mass="46834">MWSPRKFVKEKQRYECWVATHSVARSFYASTQLYATGYDLLAFLDPTVIHFPLIWPSTALITPASLITAFSLTLSFFFPRLTAPCSSHLVLGESARTLSLSTTPAFRLHPSRLRLLRSPTLPRTDAPTAYRPFSRKHRNPIGLASVSQPSAVPHFNFFCYRAPQFDISPYRTRFAPSLEHSCFLRLVRRAQTPTATANPRSRVPRPSLLSKHFHSTPNPFSPSHLHLLDSPRPAAPISLLNAIPVLRLELRETPEAPCPAYRRKSKPAPYASRLTPPASSSDISKLTGHLPRPRLLSSDESNPRERSLLIGLINIPTNHPLSNLRVHGPTDCLTAPDTLEGFLPQLGFWLLGDHGSCFAILLRNGDDAPEAVEAVQWPADYGPARSTRRQDQKKHWRHTYDHLQIQPGRSELQEWP</sequence>
<feature type="region of interest" description="Disordered" evidence="1">
    <location>
        <begin position="380"/>
        <end position="416"/>
    </location>
</feature>
<keyword evidence="3" id="KW-1185">Reference proteome</keyword>
<dbReference type="AlphaFoldDB" id="A0A066XGG4"/>
<evidence type="ECO:0000313" key="3">
    <source>
        <dbReference type="Proteomes" id="UP000027238"/>
    </source>
</evidence>
<comment type="caution">
    <text evidence="2">The sequence shown here is derived from an EMBL/GenBank/DDBJ whole genome shotgun (WGS) entry which is preliminary data.</text>
</comment>
<accession>A0A066XGG4</accession>
<name>A0A066XGG4_COLSU</name>
<gene>
    <name evidence="2" type="ORF">CSUB01_01799</name>
</gene>
<proteinExistence type="predicted"/>
<dbReference type="EMBL" id="JMSE01000907">
    <property type="protein sequence ID" value="KDN66714.1"/>
    <property type="molecule type" value="Genomic_DNA"/>
</dbReference>
<reference evidence="3" key="1">
    <citation type="journal article" date="2014" name="Genome Announc.">
        <title>Draft genome sequence of Colletotrichum sublineola, a destructive pathogen of cultivated sorghum.</title>
        <authorList>
            <person name="Baroncelli R."/>
            <person name="Sanz-Martin J.M."/>
            <person name="Rech G.E."/>
            <person name="Sukno S.A."/>
            <person name="Thon M.R."/>
        </authorList>
    </citation>
    <scope>NUCLEOTIDE SEQUENCE [LARGE SCALE GENOMIC DNA]</scope>
    <source>
        <strain evidence="3">TX430BB</strain>
    </source>
</reference>
<protein>
    <submittedName>
        <fullName evidence="2">Uncharacterized protein</fullName>
    </submittedName>
</protein>
<evidence type="ECO:0000313" key="2">
    <source>
        <dbReference type="EMBL" id="KDN66714.1"/>
    </source>
</evidence>
<dbReference type="HOGENOM" id="CLU_660581_0_0_1"/>
<dbReference type="Proteomes" id="UP000027238">
    <property type="component" value="Unassembled WGS sequence"/>
</dbReference>
<organism evidence="2 3">
    <name type="scientific">Colletotrichum sublineola</name>
    <name type="common">Sorghum anthracnose fungus</name>
    <dbReference type="NCBI Taxonomy" id="1173701"/>
    <lineage>
        <taxon>Eukaryota</taxon>
        <taxon>Fungi</taxon>
        <taxon>Dikarya</taxon>
        <taxon>Ascomycota</taxon>
        <taxon>Pezizomycotina</taxon>
        <taxon>Sordariomycetes</taxon>
        <taxon>Hypocreomycetidae</taxon>
        <taxon>Glomerellales</taxon>
        <taxon>Glomerellaceae</taxon>
        <taxon>Colletotrichum</taxon>
        <taxon>Colletotrichum graminicola species complex</taxon>
    </lineage>
</organism>
<feature type="region of interest" description="Disordered" evidence="1">
    <location>
        <begin position="258"/>
        <end position="302"/>
    </location>
</feature>
<evidence type="ECO:0000256" key="1">
    <source>
        <dbReference type="SAM" id="MobiDB-lite"/>
    </source>
</evidence>